<gene>
    <name evidence="1" type="ORF">I4F81_001225</name>
</gene>
<dbReference type="Proteomes" id="UP000798662">
    <property type="component" value="Chromosome 1"/>
</dbReference>
<evidence type="ECO:0000313" key="1">
    <source>
        <dbReference type="EMBL" id="KAK1858624.1"/>
    </source>
</evidence>
<dbReference type="EMBL" id="CM020618">
    <property type="protein sequence ID" value="KAK1858624.1"/>
    <property type="molecule type" value="Genomic_DNA"/>
</dbReference>
<sequence>MTREHKPAWSASRTRARRRSSRKARLCTRCQLSEVDEKEGDRPFVVFSQTPFSDQAQTGLGDSRVDWRWAGLVVPLPPDPSAPDLYEVTKRLAMSSTVVPAVSYSRLSSGIRKGGSTAVSTGGAGPAAMGSGPAWTAEEDQALALCAREVQEDPIVETDQTWDEMIAAIFEAFKARVGVNRVLDDQELRRERAVDSRLRLMQNAVQNFKNVVRRVEKMNWTGNLTDEDMIRAAVAE</sequence>
<comment type="caution">
    <text evidence="1">The sequence shown here is derived from an EMBL/GenBank/DDBJ whole genome shotgun (WGS) entry which is preliminary data.</text>
</comment>
<name>A0ACC3BLM2_PYRYE</name>
<reference evidence="1" key="1">
    <citation type="submission" date="2019-11" db="EMBL/GenBank/DDBJ databases">
        <title>Nori genome reveals adaptations in red seaweeds to the harsh intertidal environment.</title>
        <authorList>
            <person name="Wang D."/>
            <person name="Mao Y."/>
        </authorList>
    </citation>
    <scope>NUCLEOTIDE SEQUENCE</scope>
    <source>
        <tissue evidence="1">Gametophyte</tissue>
    </source>
</reference>
<protein>
    <submittedName>
        <fullName evidence="1">Uncharacterized protein</fullName>
    </submittedName>
</protein>
<proteinExistence type="predicted"/>
<evidence type="ECO:0000313" key="2">
    <source>
        <dbReference type="Proteomes" id="UP000798662"/>
    </source>
</evidence>
<organism evidence="1 2">
    <name type="scientific">Pyropia yezoensis</name>
    <name type="common">Susabi-nori</name>
    <name type="synonym">Porphyra yezoensis</name>
    <dbReference type="NCBI Taxonomy" id="2788"/>
    <lineage>
        <taxon>Eukaryota</taxon>
        <taxon>Rhodophyta</taxon>
        <taxon>Bangiophyceae</taxon>
        <taxon>Bangiales</taxon>
        <taxon>Bangiaceae</taxon>
        <taxon>Pyropia</taxon>
    </lineage>
</organism>
<keyword evidence="2" id="KW-1185">Reference proteome</keyword>
<accession>A0ACC3BLM2</accession>